<organism evidence="1">
    <name type="scientific">Lygus hesperus</name>
    <name type="common">Western plant bug</name>
    <dbReference type="NCBI Taxonomy" id="30085"/>
    <lineage>
        <taxon>Eukaryota</taxon>
        <taxon>Metazoa</taxon>
        <taxon>Ecdysozoa</taxon>
        <taxon>Arthropoda</taxon>
        <taxon>Hexapoda</taxon>
        <taxon>Insecta</taxon>
        <taxon>Pterygota</taxon>
        <taxon>Neoptera</taxon>
        <taxon>Paraneoptera</taxon>
        <taxon>Hemiptera</taxon>
        <taxon>Heteroptera</taxon>
        <taxon>Panheteroptera</taxon>
        <taxon>Cimicomorpha</taxon>
        <taxon>Miridae</taxon>
        <taxon>Mirini</taxon>
        <taxon>Lygus</taxon>
    </lineage>
</organism>
<accession>A0A0A9Y3W0</accession>
<evidence type="ECO:0000313" key="1">
    <source>
        <dbReference type="EMBL" id="JAG26331.1"/>
    </source>
</evidence>
<reference evidence="1" key="1">
    <citation type="journal article" date="2014" name="PLoS ONE">
        <title>Transcriptome-Based Identification of ABC Transporters in the Western Tarnished Plant Bug Lygus hesperus.</title>
        <authorList>
            <person name="Hull J.J."/>
            <person name="Chaney K."/>
            <person name="Geib S.M."/>
            <person name="Fabrick J.A."/>
            <person name="Brent C.S."/>
            <person name="Walsh D."/>
            <person name="Lavine L.C."/>
        </authorList>
    </citation>
    <scope>NUCLEOTIDE SEQUENCE</scope>
</reference>
<reference evidence="1" key="2">
    <citation type="submission" date="2014-07" db="EMBL/GenBank/DDBJ databases">
        <authorList>
            <person name="Hull J."/>
        </authorList>
    </citation>
    <scope>NUCLEOTIDE SEQUENCE</scope>
</reference>
<dbReference type="AlphaFoldDB" id="A0A0A9Y3W0"/>
<protein>
    <submittedName>
        <fullName evidence="1">Uncharacterized protein</fullName>
    </submittedName>
</protein>
<dbReference type="EMBL" id="GBHO01017273">
    <property type="protein sequence ID" value="JAG26331.1"/>
    <property type="molecule type" value="Transcribed_RNA"/>
</dbReference>
<sequence>MDRTDIGHDEEIGRAVIPLRDEPIGQLHHDFVPLISQHLNEANKNIGTVGFKFTLVDLSLVDHTRAELQRGNLLTRRATLAQHRLPLSSNHGDEVCDESVTGRCTNGTVNTRLVSQETSPSRSHG</sequence>
<name>A0A0A9Y3W0_LYGHE</name>
<gene>
    <name evidence="1" type="ORF">CM83_4496</name>
</gene>
<proteinExistence type="predicted"/>